<reference evidence="2" key="1">
    <citation type="journal article" date="2022" name="Mol. Ecol. Resour.">
        <title>The genomes of chicory, endive, great burdock and yacon provide insights into Asteraceae palaeo-polyploidization history and plant inulin production.</title>
        <authorList>
            <person name="Fan W."/>
            <person name="Wang S."/>
            <person name="Wang H."/>
            <person name="Wang A."/>
            <person name="Jiang F."/>
            <person name="Liu H."/>
            <person name="Zhao H."/>
            <person name="Xu D."/>
            <person name="Zhang Y."/>
        </authorList>
    </citation>
    <scope>NUCLEOTIDE SEQUENCE [LARGE SCALE GENOMIC DNA]</scope>
    <source>
        <strain evidence="2">cv. Yunnan</strain>
    </source>
</reference>
<evidence type="ECO:0000313" key="1">
    <source>
        <dbReference type="EMBL" id="KAI3682515.1"/>
    </source>
</evidence>
<reference evidence="1 2" key="2">
    <citation type="journal article" date="2022" name="Mol. Ecol. Resour.">
        <title>The genomes of chicory, endive, great burdock and yacon provide insights into Asteraceae paleo-polyploidization history and plant inulin production.</title>
        <authorList>
            <person name="Fan W."/>
            <person name="Wang S."/>
            <person name="Wang H."/>
            <person name="Wang A."/>
            <person name="Jiang F."/>
            <person name="Liu H."/>
            <person name="Zhao H."/>
            <person name="Xu D."/>
            <person name="Zhang Y."/>
        </authorList>
    </citation>
    <scope>NUCLEOTIDE SEQUENCE [LARGE SCALE GENOMIC DNA]</scope>
    <source>
        <strain evidence="2">cv. Yunnan</strain>
        <tissue evidence="1">Leaves</tissue>
    </source>
</reference>
<dbReference type="EMBL" id="CM042045">
    <property type="protein sequence ID" value="KAI3682515.1"/>
    <property type="molecule type" value="Genomic_DNA"/>
</dbReference>
<accession>A0ACB8YAP3</accession>
<sequence length="136" mass="16150">MKLQLLEMAEADDHGTIQKRYRCAALSRQWPSGGSNAEGCKEEGPKERAWGDYRSVECNDKERTQWWWPLAVRMQGCRRWLYFEELFVRDEEYHQLVFYCNNISGCVEPGNVPYLLFQDYVQAWRFMTFKGGPNYS</sequence>
<evidence type="ECO:0000313" key="2">
    <source>
        <dbReference type="Proteomes" id="UP001056120"/>
    </source>
</evidence>
<proteinExistence type="predicted"/>
<dbReference type="Proteomes" id="UP001056120">
    <property type="component" value="Linkage Group LG28"/>
</dbReference>
<organism evidence="1 2">
    <name type="scientific">Smallanthus sonchifolius</name>
    <dbReference type="NCBI Taxonomy" id="185202"/>
    <lineage>
        <taxon>Eukaryota</taxon>
        <taxon>Viridiplantae</taxon>
        <taxon>Streptophyta</taxon>
        <taxon>Embryophyta</taxon>
        <taxon>Tracheophyta</taxon>
        <taxon>Spermatophyta</taxon>
        <taxon>Magnoliopsida</taxon>
        <taxon>eudicotyledons</taxon>
        <taxon>Gunneridae</taxon>
        <taxon>Pentapetalae</taxon>
        <taxon>asterids</taxon>
        <taxon>campanulids</taxon>
        <taxon>Asterales</taxon>
        <taxon>Asteraceae</taxon>
        <taxon>Asteroideae</taxon>
        <taxon>Heliantheae alliance</taxon>
        <taxon>Millerieae</taxon>
        <taxon>Smallanthus</taxon>
    </lineage>
</organism>
<protein>
    <submittedName>
        <fullName evidence="1">Uncharacterized protein</fullName>
    </submittedName>
</protein>
<name>A0ACB8YAP3_9ASTR</name>
<keyword evidence="2" id="KW-1185">Reference proteome</keyword>
<comment type="caution">
    <text evidence="1">The sequence shown here is derived from an EMBL/GenBank/DDBJ whole genome shotgun (WGS) entry which is preliminary data.</text>
</comment>
<gene>
    <name evidence="1" type="ORF">L1987_82548</name>
</gene>